<evidence type="ECO:0000313" key="7">
    <source>
        <dbReference type="EMBL" id="QHJ11939.1"/>
    </source>
</evidence>
<dbReference type="PROSITE" id="PS00676">
    <property type="entry name" value="SIGMA54_INTERACT_2"/>
    <property type="match status" value="1"/>
</dbReference>
<dbReference type="Gene3D" id="3.30.450.40">
    <property type="match status" value="1"/>
</dbReference>
<reference evidence="7 8" key="1">
    <citation type="submission" date="2019-12" db="EMBL/GenBank/DDBJ databases">
        <title>Genome sequencing and assembly of endphytes of Porphyra tenera.</title>
        <authorList>
            <person name="Park J.M."/>
            <person name="Shin R."/>
            <person name="Jo S.H."/>
        </authorList>
    </citation>
    <scope>NUCLEOTIDE SEQUENCE [LARGE SCALE GENOMIC DNA]</scope>
    <source>
        <strain evidence="7 8">GPM4</strain>
    </source>
</reference>
<dbReference type="RefSeq" id="WP_160179778.1">
    <property type="nucleotide sequence ID" value="NZ_CP047656.1"/>
</dbReference>
<dbReference type="InterPro" id="IPR025662">
    <property type="entry name" value="Sigma_54_int_dom_ATP-bd_1"/>
</dbReference>
<dbReference type="InterPro" id="IPR027417">
    <property type="entry name" value="P-loop_NTPase"/>
</dbReference>
<feature type="domain" description="Sigma-54 factor interaction" evidence="6">
    <location>
        <begin position="338"/>
        <end position="566"/>
    </location>
</feature>
<protein>
    <submittedName>
        <fullName evidence="7">Acetoin catabolism regulatory protein</fullName>
    </submittedName>
</protein>
<dbReference type="PANTHER" id="PTHR32071">
    <property type="entry name" value="TRANSCRIPTIONAL REGULATORY PROTEIN"/>
    <property type="match status" value="1"/>
</dbReference>
<dbReference type="InterPro" id="IPR003018">
    <property type="entry name" value="GAF"/>
</dbReference>
<dbReference type="SUPFAM" id="SSF55781">
    <property type="entry name" value="GAF domain-like"/>
    <property type="match status" value="1"/>
</dbReference>
<dbReference type="Gene3D" id="1.10.8.60">
    <property type="match status" value="1"/>
</dbReference>
<keyword evidence="2" id="KW-0067">ATP-binding</keyword>
<dbReference type="InterPro" id="IPR002078">
    <property type="entry name" value="Sigma_54_int"/>
</dbReference>
<accession>A0A857JIR4</accession>
<dbReference type="SMART" id="SM00382">
    <property type="entry name" value="AAA"/>
    <property type="match status" value="1"/>
</dbReference>
<dbReference type="InterPro" id="IPR003593">
    <property type="entry name" value="AAA+_ATPase"/>
</dbReference>
<dbReference type="SUPFAM" id="SSF52540">
    <property type="entry name" value="P-loop containing nucleoside triphosphate hydrolases"/>
    <property type="match status" value="1"/>
</dbReference>
<dbReference type="PROSITE" id="PS00675">
    <property type="entry name" value="SIGMA54_INTERACT_1"/>
    <property type="match status" value="1"/>
</dbReference>
<gene>
    <name evidence="7" type="ORF">FX988_02175</name>
</gene>
<dbReference type="CDD" id="cd00009">
    <property type="entry name" value="AAA"/>
    <property type="match status" value="1"/>
</dbReference>
<dbReference type="GO" id="GO:0005524">
    <property type="term" value="F:ATP binding"/>
    <property type="evidence" value="ECO:0007669"/>
    <property type="project" value="UniProtKB-KW"/>
</dbReference>
<dbReference type="PANTHER" id="PTHR32071:SF77">
    <property type="entry name" value="TRANSCRIPTIONAL REGULATORY PROTEIN"/>
    <property type="match status" value="1"/>
</dbReference>
<dbReference type="InterPro" id="IPR058031">
    <property type="entry name" value="AAA_lid_NorR"/>
</dbReference>
<evidence type="ECO:0000313" key="8">
    <source>
        <dbReference type="Proteomes" id="UP000464524"/>
    </source>
</evidence>
<evidence type="ECO:0000256" key="1">
    <source>
        <dbReference type="ARBA" id="ARBA00022741"/>
    </source>
</evidence>
<evidence type="ECO:0000256" key="2">
    <source>
        <dbReference type="ARBA" id="ARBA00022840"/>
    </source>
</evidence>
<dbReference type="Gene3D" id="3.40.50.300">
    <property type="entry name" value="P-loop containing nucleotide triphosphate hydrolases"/>
    <property type="match status" value="1"/>
</dbReference>
<dbReference type="KEGG" id="pmes:FX988_02175"/>
<dbReference type="PROSITE" id="PS50045">
    <property type="entry name" value="SIGMA54_INTERACT_4"/>
    <property type="match status" value="1"/>
</dbReference>
<dbReference type="InterPro" id="IPR029016">
    <property type="entry name" value="GAF-like_dom_sf"/>
</dbReference>
<evidence type="ECO:0000256" key="4">
    <source>
        <dbReference type="ARBA" id="ARBA00023125"/>
    </source>
</evidence>
<dbReference type="InterPro" id="IPR009057">
    <property type="entry name" value="Homeodomain-like_sf"/>
</dbReference>
<dbReference type="EMBL" id="CP047656">
    <property type="protein sequence ID" value="QHJ11939.1"/>
    <property type="molecule type" value="Genomic_DNA"/>
</dbReference>
<name>A0A857JIR4_9ALTE</name>
<dbReference type="Pfam" id="PF00158">
    <property type="entry name" value="Sigma54_activat"/>
    <property type="match status" value="1"/>
</dbReference>
<dbReference type="FunFam" id="3.40.50.300:FF:000006">
    <property type="entry name" value="DNA-binding transcriptional regulator NtrC"/>
    <property type="match status" value="1"/>
</dbReference>
<organism evidence="7 8">
    <name type="scientific">Paraglaciecola mesophila</name>
    <dbReference type="NCBI Taxonomy" id="197222"/>
    <lineage>
        <taxon>Bacteria</taxon>
        <taxon>Pseudomonadati</taxon>
        <taxon>Pseudomonadota</taxon>
        <taxon>Gammaproteobacteria</taxon>
        <taxon>Alteromonadales</taxon>
        <taxon>Alteromonadaceae</taxon>
        <taxon>Paraglaciecola</taxon>
    </lineage>
</organism>
<dbReference type="SUPFAM" id="SSF46689">
    <property type="entry name" value="Homeodomain-like"/>
    <property type="match status" value="1"/>
</dbReference>
<keyword evidence="1" id="KW-0547">Nucleotide-binding</keyword>
<dbReference type="Pfam" id="PF25601">
    <property type="entry name" value="AAA_lid_14"/>
    <property type="match status" value="1"/>
</dbReference>
<dbReference type="InterPro" id="IPR002197">
    <property type="entry name" value="HTH_Fis"/>
</dbReference>
<proteinExistence type="predicted"/>
<keyword evidence="8" id="KW-1185">Reference proteome</keyword>
<dbReference type="GO" id="GO:0006355">
    <property type="term" value="P:regulation of DNA-templated transcription"/>
    <property type="evidence" value="ECO:0007669"/>
    <property type="project" value="InterPro"/>
</dbReference>
<dbReference type="OrthoDB" id="9804019at2"/>
<dbReference type="GO" id="GO:0043565">
    <property type="term" value="F:sequence-specific DNA binding"/>
    <property type="evidence" value="ECO:0007669"/>
    <property type="project" value="InterPro"/>
</dbReference>
<dbReference type="Proteomes" id="UP000464524">
    <property type="component" value="Chromosome"/>
</dbReference>
<evidence type="ECO:0000259" key="6">
    <source>
        <dbReference type="PROSITE" id="PS50045"/>
    </source>
</evidence>
<keyword evidence="5" id="KW-0804">Transcription</keyword>
<dbReference type="Pfam" id="PF01590">
    <property type="entry name" value="GAF"/>
    <property type="match status" value="1"/>
</dbReference>
<keyword evidence="4" id="KW-0238">DNA-binding</keyword>
<dbReference type="Pfam" id="PF02954">
    <property type="entry name" value="HTH_8"/>
    <property type="match status" value="1"/>
</dbReference>
<dbReference type="AlphaFoldDB" id="A0A857JIR4"/>
<keyword evidence="3" id="KW-0805">Transcription regulation</keyword>
<evidence type="ECO:0000256" key="3">
    <source>
        <dbReference type="ARBA" id="ARBA00023015"/>
    </source>
</evidence>
<dbReference type="Gene3D" id="1.10.10.60">
    <property type="entry name" value="Homeodomain-like"/>
    <property type="match status" value="1"/>
</dbReference>
<dbReference type="InterPro" id="IPR025944">
    <property type="entry name" value="Sigma_54_int_dom_CS"/>
</dbReference>
<evidence type="ECO:0000256" key="5">
    <source>
        <dbReference type="ARBA" id="ARBA00023163"/>
    </source>
</evidence>
<sequence>MSRSDHNEEHISRVINAASATPLGQQINKEDYITDSWKRCIEEYKLNPGVAAPAHILPAHEILEHKDQIDSFLHVARIGMEGLYKHVASLNYVLLLTDATGITVDYIGNTCFDSELKDSGLYLGADWSEERSGTNGAALCIRTQRPVICHRTDHFHVRDIQVTCSAAPVCDPTGELLAVLDISALHSPAAKEGQILASQLVSMYARKIESANFVRHFSNEWIIRFTNTSEFVDVSTENLIALGSDGNILGATQAAAKHMKSGCTVKSLIGKPVTDYFECTLDELMDIARNGENSSKKMLITRDKHELFFAGLIEPKGSQMKSVSVEKEQHNFQPLERLSHNDALMDRAINRAKRLVDKNVNIVIGGETGTGKEVMARALHDSSARAGNAFIAVNCAAIPEALIESELFGYKAGSFTGANTKGQKGLIMQSSGGTLFLDEIGDMPLQLQSRLLRVLAEKEVMAVGANKPEKVDLHVISASHRDLRVLISEGTFREDLYYRLNGAILNLPALRDRTDKGFITMNLVAQEAKKLNVSAKLSNEAMKVILGYSWPGNVRQLRNAIQFALAICEDNTIGPDDLPDELFEDASQNHNVEGQAPEQLQTSDISQIYAEQYPAKVRKLVETLKLHQWNITAASEELGISRSTIYRHMERYGIVPPNLM</sequence>
<dbReference type="PROSITE" id="PS00688">
    <property type="entry name" value="SIGMA54_INTERACT_3"/>
    <property type="match status" value="1"/>
</dbReference>
<dbReference type="InterPro" id="IPR025943">
    <property type="entry name" value="Sigma_54_int_dom_ATP-bd_2"/>
</dbReference>